<evidence type="ECO:0000313" key="5">
    <source>
        <dbReference type="Proteomes" id="UP000006437"/>
    </source>
</evidence>
<evidence type="ECO:0000259" key="3">
    <source>
        <dbReference type="PROSITE" id="PS50853"/>
    </source>
</evidence>
<dbReference type="InterPro" id="IPR036116">
    <property type="entry name" value="FN3_sf"/>
</dbReference>
<dbReference type="PANTHER" id="PTHR22625">
    <property type="entry name" value="PLEXIN"/>
    <property type="match status" value="1"/>
</dbReference>
<comment type="caution">
    <text evidence="4">The sequence shown here is derived from an EMBL/GenBank/DDBJ whole genome shotgun (WGS) entry which is preliminary data.</text>
</comment>
<dbReference type="CDD" id="cd00063">
    <property type="entry name" value="FN3"/>
    <property type="match status" value="1"/>
</dbReference>
<evidence type="ECO:0000256" key="1">
    <source>
        <dbReference type="SAM" id="Coils"/>
    </source>
</evidence>
<dbReference type="Pfam" id="PF00041">
    <property type="entry name" value="fn3"/>
    <property type="match status" value="1"/>
</dbReference>
<dbReference type="CDD" id="cd00102">
    <property type="entry name" value="IPT"/>
    <property type="match status" value="1"/>
</dbReference>
<dbReference type="Gene3D" id="2.60.40.10">
    <property type="entry name" value="Immunoglobulins"/>
    <property type="match status" value="5"/>
</dbReference>
<accession>G9X006</accession>
<dbReference type="RefSeq" id="WP_009525991.1">
    <property type="nucleotide sequence ID" value="NZ_JH414559.1"/>
</dbReference>
<evidence type="ECO:0000313" key="4">
    <source>
        <dbReference type="EMBL" id="EHL15638.1"/>
    </source>
</evidence>
<dbReference type="PATRIC" id="fig|796937.3.peg.957"/>
<dbReference type="InterPro" id="IPR014756">
    <property type="entry name" value="Ig_E-set"/>
</dbReference>
<dbReference type="GO" id="GO:0017154">
    <property type="term" value="F:semaphorin receptor activity"/>
    <property type="evidence" value="ECO:0007669"/>
    <property type="project" value="InterPro"/>
</dbReference>
<dbReference type="HOGENOM" id="CLU_234699_0_0_9"/>
<dbReference type="InterPro" id="IPR003961">
    <property type="entry name" value="FN3_dom"/>
</dbReference>
<keyword evidence="1" id="KW-0175">Coiled coil</keyword>
<dbReference type="SUPFAM" id="SSF49265">
    <property type="entry name" value="Fibronectin type III"/>
    <property type="match status" value="1"/>
</dbReference>
<dbReference type="PROSITE" id="PS50853">
    <property type="entry name" value="FN3"/>
    <property type="match status" value="1"/>
</dbReference>
<name>G9X006_9FIRM</name>
<dbReference type="InterPro" id="IPR013783">
    <property type="entry name" value="Ig-like_fold"/>
</dbReference>
<feature type="region of interest" description="Disordered" evidence="2">
    <location>
        <begin position="1727"/>
        <end position="1750"/>
    </location>
</feature>
<dbReference type="EMBL" id="AFZE01000010">
    <property type="protein sequence ID" value="EHL15638.1"/>
    <property type="molecule type" value="Genomic_DNA"/>
</dbReference>
<dbReference type="SUPFAM" id="SSF81296">
    <property type="entry name" value="E set domains"/>
    <property type="match status" value="3"/>
</dbReference>
<dbReference type="InterPro" id="IPR031148">
    <property type="entry name" value="Plexin"/>
</dbReference>
<evidence type="ECO:0000256" key="2">
    <source>
        <dbReference type="SAM" id="MobiDB-lite"/>
    </source>
</evidence>
<dbReference type="Proteomes" id="UP000006437">
    <property type="component" value="Unassembled WGS sequence"/>
</dbReference>
<dbReference type="InterPro" id="IPR002909">
    <property type="entry name" value="IPT_dom"/>
</dbReference>
<dbReference type="SMART" id="SM00060">
    <property type="entry name" value="FN3"/>
    <property type="match status" value="2"/>
</dbReference>
<sequence length="2095" mass="228552">MIKFKRCLAFILSFILVFTLIPKEVFEVFAAPVNITIKSFDYIQTNDSGNTSVRVVIKGTNFLQMLSGTKEESVIKDILIGSGSEPKSLMQGLAVTQGVKVNVTDSLITIVAPKEGDFATLNIDTNAKNTITINTKSLPTNSYEFDVQINNLPSMSGSLDNKRNYVGQKLTIKGKNFNGVVNTVIAGASHQATTGEMQVDASGNTITIDKLIKGTLNKDEKIQFIKVDTTSNTTGTIKPAIQFTAEYLNKILVFEKLVGMDNLEVLPSEGPHSTPSKITVRARDASGNLLKRIFNSNNELYLRREVNGKEENLKLTDVKLVYEDPENTSSDVVAIEGWTPTGTRPAPSVWDLVVKDKGNVSSEGVKARAFTFSTSNPAPQITGISPAEGPDTGGTDVLITGKNLLNVNTPGIKIPNNFRLLPGGNATVEDNDTLVVGYSVPGGTNLKYGDKIVSGVKRKIKVRIASMTNANSGQIFTPTQTPGPGVAQGGIEYGKYHFLAGNGTDGLVVTTTNASTGGPQDVILEMDTIFTFDDGSEITVPEAARYKSFTYNEKNPTPVVDKVELEYGFFNDSGEEDEPPVGGTDGVKPLMLRITGDKLEAYKGADGKMKFPEVKFVLPDNTVLPVTSSTADDDTKVLDDKGNPIDGIYNKVGKTLVVSIIPPANGKYDLRQLIGSSQEQPGGYKNLEGIIQVTNPSGNHNTTNATGSKFQFRRPVETSYTDVNSKQPVITQITSNGAPLKKLPSDAETTIEIRVKAVAGISDAKKLIVTVDGLDISKNIKSTKLDGEETVISVTVPKGFVGKSRLQVIIPEGLMDSYQIIFDNVRGPEIKKLIPEEGDKGTIVVIKRDDQANEVSFKPPVETSSNEAERIGSKVLWNGIDINEIFNGYTKDGAGKVVYQQSDTFKNFKQSDKDVPAELVNLPGKYVYVVDANTIYLKIPQDDALKEGEYNIQIKNPDGSESSIAKVFKIVDTIDKTKIGTISPNVDDIKGGIITTITAGIKDGIQTNFKGGVDVYIGSQKAEVIGYDIDNKEVYVKVPPLKDFEFPKSLSDKVGSYTVPVTIQNKVNKSTDTINDGFIYLNPNYKVEITQVYNEKYSTDPKNANANKGVEGEYIILRGSNFRLETDPNGNFVLPKVMFGYKLAETPVAFGAKNLKPDGSPQTDAQGRAELEWIKVKVPKQPTIGINSDGSVDLLVQNPDGAKAIKEKGFIYNKNNPSINEKASILQASRFHDTITVVAKEINKEGLVIAFGNKKYEKELSSTEMQIETTKEVEKIVVKYIPNTNQNIEIYYKKPDGTLVLMTDTQGTTGGKARLGAIGDKIVVGLNWKNPAYHSTEITKNPELISQLNTEYMEIYAENKAPNINTLIVRRGLGKLANFKQDSTSGDSQLTIETPYNDKSEKTTITLINADGSSATAPFIFHGGLNGPEITDIDGSKDRDVTIEGKTVKSKVYTSDYTSDTEITVTGKNFKDIEKVLVGNKEAEVISVSSDYTKLKIKVPQGSIDDVGKPLPITVVTKEGTGYSNKANPPVYFMYIQAGSKPVIESVTPKKGPQTGGTKVTITGTNFKDIDEFGTKGDIEVYFAGVKGKVSKILKNEKGEIAGLEAITPAVNMIDDKSTVVVKNADEGKSEGIEFKYISQPIIEKMEGNFKFFAEKGEDNDDVTVTVIGKNFYKPSKVMIGSKIIKVDKNKDNKENELMLGVKSDGSNQYVELEKDKDGKVKGLEISVGKDNSSSSNNGNNKTDKNKNSTTSFTITVPQITFEQMESMVSKNIVVINEDGGISPEVPADIKLPVPQAPVVIATPGYGNTVGLSWNLKKDDRNKATRFEIYAKEYGSSNDYAHVGDLPANADASDLKYTFTVKDLKPDTNYQFKVRVMNKFGEAEDFGYATVRTLKKEDDYKNNEKEKELERANTQVRQEGTKIVAGDTLKYTVGTKENVIDLSSYQNVAKKEIRISASQIKLAPNANIQIVDKNMRLAVPFKAFSLNQVTSASDNAVVVIKLQNNDNKLNTYVSKVIPKNKKRITQVHKIDFELEEPKKTVPIKFTNAPLNMTLIPSKQTGASTLAKYNEKSNSLEQYADSGVTQGGYYVLLGNK</sequence>
<dbReference type="SMART" id="SM00429">
    <property type="entry name" value="IPT"/>
    <property type="match status" value="2"/>
</dbReference>
<dbReference type="PANTHER" id="PTHR22625:SF70">
    <property type="entry name" value="PLEXIN A, ISOFORM A"/>
    <property type="match status" value="1"/>
</dbReference>
<gene>
    <name evidence="4" type="ORF">HMPREF9629_01762</name>
</gene>
<dbReference type="BioCyc" id="EBAC796937-HMP:GMGH-1770-MONOMER"/>
<feature type="domain" description="Fibronectin type-III" evidence="3">
    <location>
        <begin position="1794"/>
        <end position="1897"/>
    </location>
</feature>
<reference evidence="4 5" key="1">
    <citation type="submission" date="2011-08" db="EMBL/GenBank/DDBJ databases">
        <title>The Genome Sequence of Eubacteriaceae bacterium ACC19a.</title>
        <authorList>
            <consortium name="The Broad Institute Genome Sequencing Platform"/>
            <person name="Earl A."/>
            <person name="Ward D."/>
            <person name="Feldgarden M."/>
            <person name="Gevers D."/>
            <person name="Sizova M."/>
            <person name="Hazen A."/>
            <person name="Epstein S."/>
            <person name="Young S.K."/>
            <person name="Zeng Q."/>
            <person name="Gargeya S."/>
            <person name="Fitzgerald M."/>
            <person name="Haas B."/>
            <person name="Abouelleil A."/>
            <person name="Alvarado L."/>
            <person name="Arachchi H.M."/>
            <person name="Berlin A."/>
            <person name="Brown A."/>
            <person name="Chapman S.B."/>
            <person name="Chen Z."/>
            <person name="Dunbar C."/>
            <person name="Freedman E."/>
            <person name="Gearin G."/>
            <person name="Gellesch M."/>
            <person name="Goldberg J."/>
            <person name="Griggs A."/>
            <person name="Gujja S."/>
            <person name="Heiman D."/>
            <person name="Howarth C."/>
            <person name="Larson L."/>
            <person name="Lui A."/>
            <person name="MacDonald P.J.P."/>
            <person name="Montmayeur A."/>
            <person name="Murphy C."/>
            <person name="Neiman D."/>
            <person name="Pearson M."/>
            <person name="Priest M."/>
            <person name="Roberts A."/>
            <person name="Saif S."/>
            <person name="Shea T."/>
            <person name="Shenoy N."/>
            <person name="Sisk P."/>
            <person name="Stolte C."/>
            <person name="Sykes S."/>
            <person name="Wortman J."/>
            <person name="Nusbaum C."/>
            <person name="Birren B."/>
        </authorList>
    </citation>
    <scope>NUCLEOTIDE SEQUENCE [LARGE SCALE GENOMIC DNA]</scope>
    <source>
        <strain evidence="4 5">ACC19a</strain>
    </source>
</reference>
<feature type="coiled-coil region" evidence="1">
    <location>
        <begin position="1895"/>
        <end position="1922"/>
    </location>
</feature>
<feature type="compositionally biased region" description="Low complexity" evidence="2">
    <location>
        <begin position="1729"/>
        <end position="1741"/>
    </location>
</feature>
<protein>
    <recommendedName>
        <fullName evidence="3">Fibronectin type-III domain-containing protein</fullName>
    </recommendedName>
</protein>
<proteinExistence type="predicted"/>
<dbReference type="CDD" id="cd00603">
    <property type="entry name" value="IPT_PCSR"/>
    <property type="match status" value="1"/>
</dbReference>
<organism evidence="4 5">
    <name type="scientific">Peptoanaerobacter stomatis</name>
    <dbReference type="NCBI Taxonomy" id="796937"/>
    <lineage>
        <taxon>Bacteria</taxon>
        <taxon>Bacillati</taxon>
        <taxon>Bacillota</taxon>
        <taxon>Clostridia</taxon>
        <taxon>Peptostreptococcales</taxon>
        <taxon>Filifactoraceae</taxon>
        <taxon>Peptoanaerobacter</taxon>
    </lineage>
</organism>
<dbReference type="Pfam" id="PF01833">
    <property type="entry name" value="TIG"/>
    <property type="match status" value="2"/>
</dbReference>